<gene>
    <name evidence="2" type="ORF">V6E02_07735</name>
</gene>
<name>A0ABV0EEL1_9BURK</name>
<keyword evidence="3" id="KW-1185">Reference proteome</keyword>
<dbReference type="Pfam" id="PF04126">
    <property type="entry name" value="Cyclophil_like"/>
    <property type="match status" value="1"/>
</dbReference>
<evidence type="ECO:0000313" key="3">
    <source>
        <dbReference type="Proteomes" id="UP001482231"/>
    </source>
</evidence>
<accession>A0ABV0EEL1</accession>
<proteinExistence type="predicted"/>
<protein>
    <submittedName>
        <fullName evidence="2">Cyclophilin-like fold protein</fullName>
    </submittedName>
</protein>
<evidence type="ECO:0000259" key="1">
    <source>
        <dbReference type="Pfam" id="PF04126"/>
    </source>
</evidence>
<evidence type="ECO:0000313" key="2">
    <source>
        <dbReference type="EMBL" id="MEO1767100.1"/>
    </source>
</evidence>
<dbReference type="InterPro" id="IPR029000">
    <property type="entry name" value="Cyclophilin-like_dom_sf"/>
</dbReference>
<dbReference type="InterPro" id="IPR025658">
    <property type="entry name" value="Cyclophilin_TM1367"/>
</dbReference>
<reference evidence="2 3" key="1">
    <citation type="submission" date="2024-02" db="EMBL/GenBank/DDBJ databases">
        <title>New thermophilic sulfur-oxidizing bacteria from a hot springs of the Uzon caldera (Kamchatka, Russia).</title>
        <authorList>
            <person name="Dukat A.M."/>
            <person name="Elcheninov A.G."/>
            <person name="Frolov E.N."/>
        </authorList>
    </citation>
    <scope>NUCLEOTIDE SEQUENCE [LARGE SCALE GENOMIC DNA]</scope>
    <source>
        <strain evidence="2 3">AK1</strain>
    </source>
</reference>
<sequence length="125" mass="13451">MRRIRIQVGRVVLTARLRNTPTADAVWTALPLSSTAETWGDEVYFSVPLSVPLEKDARQILEPGEIAFWVQGQAIAIGFGPTPVSRAGEIRLVTRCNVWADAEGDVTSLRAVHAGDGVTVRVAGA</sequence>
<dbReference type="RefSeq" id="WP_347308209.1">
    <property type="nucleotide sequence ID" value="NZ_JBAJEX010000005.1"/>
</dbReference>
<dbReference type="Gene3D" id="2.40.100.20">
    <property type="match status" value="1"/>
</dbReference>
<dbReference type="Proteomes" id="UP001482231">
    <property type="component" value="Unassembled WGS sequence"/>
</dbReference>
<organism evidence="2 3">
    <name type="scientific">Thiobacter aerophilum</name>
    <dbReference type="NCBI Taxonomy" id="3121275"/>
    <lineage>
        <taxon>Bacteria</taxon>
        <taxon>Pseudomonadati</taxon>
        <taxon>Pseudomonadota</taxon>
        <taxon>Betaproteobacteria</taxon>
        <taxon>Burkholderiales</taxon>
        <taxon>Thiobacteraceae</taxon>
        <taxon>Thiobacter</taxon>
    </lineage>
</organism>
<dbReference type="EMBL" id="JBAJEX010000005">
    <property type="protein sequence ID" value="MEO1767100.1"/>
    <property type="molecule type" value="Genomic_DNA"/>
</dbReference>
<comment type="caution">
    <text evidence="2">The sequence shown here is derived from an EMBL/GenBank/DDBJ whole genome shotgun (WGS) entry which is preliminary data.</text>
</comment>
<dbReference type="SUPFAM" id="SSF50891">
    <property type="entry name" value="Cyclophilin-like"/>
    <property type="match status" value="1"/>
</dbReference>
<feature type="domain" description="Cyclophilin TM1367-like" evidence="1">
    <location>
        <begin position="2"/>
        <end position="121"/>
    </location>
</feature>